<name>B1L5D8_KORCO</name>
<comment type="similarity">
    <text evidence="2">Belongs to the AOR/FOR family.</text>
</comment>
<dbReference type="GO" id="GO:0009055">
    <property type="term" value="F:electron transfer activity"/>
    <property type="evidence" value="ECO:0007669"/>
    <property type="project" value="InterPro"/>
</dbReference>
<dbReference type="Gene3D" id="3.60.9.10">
    <property type="entry name" value="Aldehyde ferredoxin oxidoreductase, N-terminal domain"/>
    <property type="match status" value="1"/>
</dbReference>
<dbReference type="GeneID" id="6094198"/>
<proteinExistence type="inferred from homology"/>
<evidence type="ECO:0000256" key="5">
    <source>
        <dbReference type="ARBA" id="ARBA00023002"/>
    </source>
</evidence>
<dbReference type="PANTHER" id="PTHR30038:SF9">
    <property type="entry name" value="ALDEHYDE FERREDOXIN OXIDOREDUCTASE"/>
    <property type="match status" value="1"/>
</dbReference>
<dbReference type="EMBL" id="CP000968">
    <property type="protein sequence ID" value="ACB07667.1"/>
    <property type="molecule type" value="Genomic_DNA"/>
</dbReference>
<keyword evidence="7" id="KW-0411">Iron-sulfur</keyword>
<evidence type="ECO:0000259" key="9">
    <source>
        <dbReference type="SMART" id="SM00790"/>
    </source>
</evidence>
<dbReference type="InterPro" id="IPR051919">
    <property type="entry name" value="W-dependent_AOR"/>
</dbReference>
<dbReference type="InterPro" id="IPR036503">
    <property type="entry name" value="Ald_Fedxn_OxRdtase_N_sf"/>
</dbReference>
<protein>
    <submittedName>
        <fullName evidence="10">Aldehyde ferredoxin oxidoreductase</fullName>
        <ecNumber evidence="10">1.2.7.5</ecNumber>
    </submittedName>
</protein>
<dbReference type="InterPro" id="IPR001203">
    <property type="entry name" value="OxRdtase_Ald_Fedxn_C"/>
</dbReference>
<dbReference type="InterPro" id="IPR013985">
    <property type="entry name" value="Ald_Fedxn_OxRdtase_dom3"/>
</dbReference>
<dbReference type="InParanoid" id="B1L5D8"/>
<keyword evidence="6" id="KW-0408">Iron</keyword>
<dbReference type="Proteomes" id="UP000001686">
    <property type="component" value="Chromosome"/>
</dbReference>
<keyword evidence="3" id="KW-0004">4Fe-4S</keyword>
<evidence type="ECO:0000256" key="2">
    <source>
        <dbReference type="ARBA" id="ARBA00011032"/>
    </source>
</evidence>
<dbReference type="PhylomeDB" id="B1L5D8"/>
<evidence type="ECO:0000256" key="6">
    <source>
        <dbReference type="ARBA" id="ARBA00023004"/>
    </source>
</evidence>
<dbReference type="HOGENOM" id="CLU_020364_1_0_2"/>
<keyword evidence="4" id="KW-0479">Metal-binding</keyword>
<dbReference type="AlphaFoldDB" id="B1L5D8"/>
<dbReference type="Pfam" id="PF02730">
    <property type="entry name" value="AFOR_N"/>
    <property type="match status" value="1"/>
</dbReference>
<dbReference type="SUPFAM" id="SSF56228">
    <property type="entry name" value="Aldehyde ferredoxin oxidoreductase, N-terminal domain"/>
    <property type="match status" value="1"/>
</dbReference>
<keyword evidence="5 10" id="KW-0560">Oxidoreductase</keyword>
<gene>
    <name evidence="10" type="ordered locus">Kcr_0921</name>
</gene>
<sequence length="598" mass="66775">MIMRGYGLIHWIDLSKRSIRSEQVPDDLAWNFIGGKGLGARILYDMTDEKTNPLGPENPLIFAIGPFTGTAVPYSGKGTFVFKSPQTGILGESVIGGTLGAATRWVGTTALVIMNRADRPTYLVLSENGVELRDASHLWGKDIYETEEELKREHGRCSVASIGPAGENLVKFAAIGNEKWRQGGRTGGGAVMGSKKLKAIVVEYDKQEWDAHDPDGVRKYSAEEIVPRAKEELKSYFERGTPGTVELANLWGFFPSYYWSKGSVDGWENIAWDAIKREVFVHPRACFGCPTPCGRYSRVREGKYAGSEVELEYETIYSIGGLNAITDIKAIVWLNDQADRLGMDTITLGNVFGFAIEAYKRGKLDPGFKLDYGDPESLHRLAEMIARREGVGNILAEGVAGASKALGLEEIAIHVKGLEPAGYDPRTLKSMILGYGVSSRGACHLRITGYYADIRGLGGDRKTIDMEKTKVLANLEELAAIGDSLVLCRFSTRTLIAWEQMAKYYSMITGRNATADDMIKAARRIINLTRMYNVRLGLRRKDDRLPRRLLKESFIHDGEERRITEEEQERFLDLYYELRGWDKEGVPKQETLRDLNLI</sequence>
<dbReference type="RefSeq" id="WP_012309564.1">
    <property type="nucleotide sequence ID" value="NC_010482.1"/>
</dbReference>
<evidence type="ECO:0000313" key="11">
    <source>
        <dbReference type="Proteomes" id="UP000001686"/>
    </source>
</evidence>
<dbReference type="KEGG" id="kcr:Kcr_0921"/>
<reference evidence="10 11" key="1">
    <citation type="journal article" date="2008" name="Proc. Natl. Acad. Sci. U.S.A.">
        <title>A korarchaeal genome reveals new insights into the evolution of the Archaea.</title>
        <authorList>
            <person name="Elkins J.G."/>
            <person name="Podar M."/>
            <person name="Graham D.E."/>
            <person name="Makarova K.S."/>
            <person name="Wolf Y."/>
            <person name="Randau L."/>
            <person name="Hedlund B.P."/>
            <person name="Brochier-Armanet C."/>
            <person name="Kunin V."/>
            <person name="Anderson I."/>
            <person name="Lapidus A."/>
            <person name="Goltsman E."/>
            <person name="Barry K."/>
            <person name="Koonin E.V."/>
            <person name="Hugenholtz P."/>
            <person name="Kyrpides N."/>
            <person name="Wanner G."/>
            <person name="Richardson P."/>
            <person name="Keller M."/>
            <person name="Stetter K.O."/>
        </authorList>
    </citation>
    <scope>NUCLEOTIDE SEQUENCE [LARGE SCALE GENOMIC DNA]</scope>
    <source>
        <strain evidence="11">OPF8</strain>
    </source>
</reference>
<evidence type="ECO:0000256" key="1">
    <source>
        <dbReference type="ARBA" id="ARBA00001966"/>
    </source>
</evidence>
<evidence type="ECO:0000256" key="3">
    <source>
        <dbReference type="ARBA" id="ARBA00022485"/>
    </source>
</evidence>
<dbReference type="InterPro" id="IPR013984">
    <property type="entry name" value="Ald_Fedxn_OxRdtase_dom2"/>
</dbReference>
<comment type="cofactor">
    <cofactor evidence="8">
        <name>tungstopterin</name>
        <dbReference type="ChEBI" id="CHEBI:30402"/>
    </cofactor>
</comment>
<dbReference type="GO" id="GO:0033726">
    <property type="term" value="F:aldehyde ferredoxin oxidoreductase activity"/>
    <property type="evidence" value="ECO:0007669"/>
    <property type="project" value="UniProtKB-EC"/>
</dbReference>
<keyword evidence="11" id="KW-1185">Reference proteome</keyword>
<dbReference type="STRING" id="374847.Kcr_0921"/>
<feature type="domain" description="Aldehyde ferredoxin oxidoreductase N-terminal" evidence="9">
    <location>
        <begin position="7"/>
        <end position="206"/>
    </location>
</feature>
<dbReference type="EnsemblBacteria" id="ACB07667">
    <property type="protein sequence ID" value="ACB07667"/>
    <property type="gene ID" value="Kcr_0921"/>
</dbReference>
<dbReference type="Pfam" id="PF01314">
    <property type="entry name" value="AFOR_C"/>
    <property type="match status" value="1"/>
</dbReference>
<accession>B1L5D8</accession>
<dbReference type="InterPro" id="IPR013983">
    <property type="entry name" value="Ald_Fedxn_OxRdtase_N"/>
</dbReference>
<dbReference type="eggNOG" id="arCOG00706">
    <property type="taxonomic scope" value="Archaea"/>
</dbReference>
<organism evidence="10 11">
    <name type="scientific">Korarchaeum cryptofilum (strain OPF8)</name>
    <dbReference type="NCBI Taxonomy" id="374847"/>
    <lineage>
        <taxon>Archaea</taxon>
        <taxon>Thermoproteota</taxon>
        <taxon>Candidatus Korarchaeia</taxon>
        <taxon>Candidatus Korarchaeales</taxon>
        <taxon>Candidatus Korarchaeaceae</taxon>
        <taxon>Candidatus Korarchaeum</taxon>
    </lineage>
</organism>
<dbReference type="Gene3D" id="1.10.569.10">
    <property type="entry name" value="Aldehyde Ferredoxin Oxidoreductase Protein, subunit A, domain 2"/>
    <property type="match status" value="1"/>
</dbReference>
<dbReference type="Gene3D" id="1.10.599.10">
    <property type="entry name" value="Aldehyde Ferredoxin Oxidoreductase Protein, subunit A, domain 3"/>
    <property type="match status" value="1"/>
</dbReference>
<evidence type="ECO:0000256" key="8">
    <source>
        <dbReference type="ARBA" id="ARBA00049934"/>
    </source>
</evidence>
<dbReference type="InterPro" id="IPR036021">
    <property type="entry name" value="Tungsten_al_ferr_oxy-like_C"/>
</dbReference>
<dbReference type="GO" id="GO:0051539">
    <property type="term" value="F:4 iron, 4 sulfur cluster binding"/>
    <property type="evidence" value="ECO:0007669"/>
    <property type="project" value="UniProtKB-KW"/>
</dbReference>
<dbReference type="EC" id="1.2.7.5" evidence="10"/>
<evidence type="ECO:0000256" key="4">
    <source>
        <dbReference type="ARBA" id="ARBA00022723"/>
    </source>
</evidence>
<comment type="cofactor">
    <cofactor evidence="1">
        <name>[4Fe-4S] cluster</name>
        <dbReference type="ChEBI" id="CHEBI:49883"/>
    </cofactor>
</comment>
<dbReference type="SMART" id="SM00790">
    <property type="entry name" value="AFOR_N"/>
    <property type="match status" value="1"/>
</dbReference>
<dbReference type="GO" id="GO:0046872">
    <property type="term" value="F:metal ion binding"/>
    <property type="evidence" value="ECO:0007669"/>
    <property type="project" value="UniProtKB-KW"/>
</dbReference>
<evidence type="ECO:0000256" key="7">
    <source>
        <dbReference type="ARBA" id="ARBA00023014"/>
    </source>
</evidence>
<evidence type="ECO:0000313" key="10">
    <source>
        <dbReference type="EMBL" id="ACB07667.1"/>
    </source>
</evidence>
<dbReference type="SUPFAM" id="SSF48310">
    <property type="entry name" value="Aldehyde ferredoxin oxidoreductase, C-terminal domains"/>
    <property type="match status" value="1"/>
</dbReference>
<dbReference type="PANTHER" id="PTHR30038">
    <property type="entry name" value="ALDEHYDE FERREDOXIN OXIDOREDUCTASE"/>
    <property type="match status" value="1"/>
</dbReference>